<organism evidence="2">
    <name type="scientific">marine sediment metagenome</name>
    <dbReference type="NCBI Taxonomy" id="412755"/>
    <lineage>
        <taxon>unclassified sequences</taxon>
        <taxon>metagenomes</taxon>
        <taxon>ecological metagenomes</taxon>
    </lineage>
</organism>
<keyword evidence="1" id="KW-0472">Membrane</keyword>
<dbReference type="EMBL" id="LAZR01007759">
    <property type="protein sequence ID" value="KKM83130.1"/>
    <property type="molecule type" value="Genomic_DNA"/>
</dbReference>
<feature type="transmembrane region" description="Helical" evidence="1">
    <location>
        <begin position="19"/>
        <end position="38"/>
    </location>
</feature>
<protein>
    <submittedName>
        <fullName evidence="2">Uncharacterized protein</fullName>
    </submittedName>
</protein>
<evidence type="ECO:0000256" key="1">
    <source>
        <dbReference type="SAM" id="Phobius"/>
    </source>
</evidence>
<comment type="caution">
    <text evidence="2">The sequence shown here is derived from an EMBL/GenBank/DDBJ whole genome shotgun (WGS) entry which is preliminary data.</text>
</comment>
<sequence length="65" mass="7155">MSDALPHCMNSNCPMTLGYYLGGGVYVCWLHLVAGFPYQLVRETVDNQDTVGLVPTGGLNEHRQD</sequence>
<reference evidence="2" key="1">
    <citation type="journal article" date="2015" name="Nature">
        <title>Complex archaea that bridge the gap between prokaryotes and eukaryotes.</title>
        <authorList>
            <person name="Spang A."/>
            <person name="Saw J.H."/>
            <person name="Jorgensen S.L."/>
            <person name="Zaremba-Niedzwiedzka K."/>
            <person name="Martijn J."/>
            <person name="Lind A.E."/>
            <person name="van Eijk R."/>
            <person name="Schleper C."/>
            <person name="Guy L."/>
            <person name="Ettema T.J."/>
        </authorList>
    </citation>
    <scope>NUCLEOTIDE SEQUENCE</scope>
</reference>
<gene>
    <name evidence="2" type="ORF">LCGC14_1312430</name>
</gene>
<accession>A0A0F9N2U2</accession>
<dbReference type="AlphaFoldDB" id="A0A0F9N2U2"/>
<evidence type="ECO:0000313" key="2">
    <source>
        <dbReference type="EMBL" id="KKM83130.1"/>
    </source>
</evidence>
<keyword evidence="1" id="KW-1133">Transmembrane helix</keyword>
<keyword evidence="1" id="KW-0812">Transmembrane</keyword>
<name>A0A0F9N2U2_9ZZZZ</name>
<proteinExistence type="predicted"/>